<organism evidence="2 3">
    <name type="scientific">Basidiobolus meristosporus CBS 931.73</name>
    <dbReference type="NCBI Taxonomy" id="1314790"/>
    <lineage>
        <taxon>Eukaryota</taxon>
        <taxon>Fungi</taxon>
        <taxon>Fungi incertae sedis</taxon>
        <taxon>Zoopagomycota</taxon>
        <taxon>Entomophthoromycotina</taxon>
        <taxon>Basidiobolomycetes</taxon>
        <taxon>Basidiobolales</taxon>
        <taxon>Basidiobolaceae</taxon>
        <taxon>Basidiobolus</taxon>
    </lineage>
</organism>
<comment type="caution">
    <text evidence="2">The sequence shown here is derived from an EMBL/GenBank/DDBJ whole genome shotgun (WGS) entry which is preliminary data.</text>
</comment>
<proteinExistence type="predicted"/>
<dbReference type="EMBL" id="MCFE01000087">
    <property type="protein sequence ID" value="ORY00134.1"/>
    <property type="molecule type" value="Genomic_DNA"/>
</dbReference>
<evidence type="ECO:0000256" key="1">
    <source>
        <dbReference type="SAM" id="MobiDB-lite"/>
    </source>
</evidence>
<accession>A0A1Y1YQP9</accession>
<feature type="region of interest" description="Disordered" evidence="1">
    <location>
        <begin position="1"/>
        <end position="94"/>
    </location>
</feature>
<evidence type="ECO:0000313" key="3">
    <source>
        <dbReference type="Proteomes" id="UP000193498"/>
    </source>
</evidence>
<keyword evidence="3" id="KW-1185">Reference proteome</keyword>
<name>A0A1Y1YQP9_9FUNG</name>
<feature type="compositionally biased region" description="Basic and acidic residues" evidence="1">
    <location>
        <begin position="33"/>
        <end position="43"/>
    </location>
</feature>
<dbReference type="Proteomes" id="UP000193498">
    <property type="component" value="Unassembled WGS sequence"/>
</dbReference>
<reference evidence="2 3" key="1">
    <citation type="submission" date="2016-07" db="EMBL/GenBank/DDBJ databases">
        <title>Pervasive Adenine N6-methylation of Active Genes in Fungi.</title>
        <authorList>
            <consortium name="DOE Joint Genome Institute"/>
            <person name="Mondo S.J."/>
            <person name="Dannebaum R.O."/>
            <person name="Kuo R.C."/>
            <person name="Labutti K."/>
            <person name="Haridas S."/>
            <person name="Kuo A."/>
            <person name="Salamov A."/>
            <person name="Ahrendt S.R."/>
            <person name="Lipzen A."/>
            <person name="Sullivan W."/>
            <person name="Andreopoulos W.B."/>
            <person name="Clum A."/>
            <person name="Lindquist E."/>
            <person name="Daum C."/>
            <person name="Ramamoorthy G.K."/>
            <person name="Gryganskyi A."/>
            <person name="Culley D."/>
            <person name="Magnuson J.K."/>
            <person name="James T.Y."/>
            <person name="O'Malley M.A."/>
            <person name="Stajich J.E."/>
            <person name="Spatafora J.W."/>
            <person name="Visel A."/>
            <person name="Grigoriev I.V."/>
        </authorList>
    </citation>
    <scope>NUCLEOTIDE SEQUENCE [LARGE SCALE GENOMIC DNA]</scope>
    <source>
        <strain evidence="2 3">CBS 931.73</strain>
    </source>
</reference>
<protein>
    <submittedName>
        <fullName evidence="2">Uncharacterized protein</fullName>
    </submittedName>
</protein>
<gene>
    <name evidence="2" type="ORF">K493DRAFT_312945</name>
</gene>
<sequence>MLTTNIALRALNTPRTSRMVLRSMSYSGYGNHGSEDPKKKQESANDQAPQTSDNRSTKSSVETPVASDSNGSSKLPKSTEDVSNSVRRNVAHED</sequence>
<evidence type="ECO:0000313" key="2">
    <source>
        <dbReference type="EMBL" id="ORY00134.1"/>
    </source>
</evidence>
<feature type="compositionally biased region" description="Polar residues" evidence="1">
    <location>
        <begin position="44"/>
        <end position="87"/>
    </location>
</feature>
<dbReference type="AlphaFoldDB" id="A0A1Y1YQP9"/>
<dbReference type="InParanoid" id="A0A1Y1YQP9"/>